<evidence type="ECO:0000256" key="7">
    <source>
        <dbReference type="SAM" id="Phobius"/>
    </source>
</evidence>
<feature type="region of interest" description="Disordered" evidence="6">
    <location>
        <begin position="517"/>
        <end position="547"/>
    </location>
</feature>
<dbReference type="PANTHER" id="PTHR43531:SF14">
    <property type="entry name" value="METHYL-ACCEPTING CHEMOTAXIS PROTEIN I-RELATED"/>
    <property type="match status" value="1"/>
</dbReference>
<evidence type="ECO:0000313" key="11">
    <source>
        <dbReference type="Proteomes" id="UP000593875"/>
    </source>
</evidence>
<dbReference type="Gene3D" id="1.10.287.950">
    <property type="entry name" value="Methyl-accepting chemotaxis protein"/>
    <property type="match status" value="1"/>
</dbReference>
<comment type="similarity">
    <text evidence="3">Belongs to the methyl-accepting chemotaxis (MCP) protein family.</text>
</comment>
<dbReference type="RefSeq" id="WP_193684802.1">
    <property type="nucleotide sequence ID" value="NZ_CP062941.1"/>
</dbReference>
<dbReference type="CDD" id="cd06225">
    <property type="entry name" value="HAMP"/>
    <property type="match status" value="1"/>
</dbReference>
<dbReference type="FunFam" id="1.10.287.950:FF:000001">
    <property type="entry name" value="Methyl-accepting chemotaxis sensory transducer"/>
    <property type="match status" value="1"/>
</dbReference>
<proteinExistence type="inferred from homology"/>
<dbReference type="InterPro" id="IPR004089">
    <property type="entry name" value="MCPsignal_dom"/>
</dbReference>
<dbReference type="KEGG" id="mlir:LPB04_11915"/>
<dbReference type="InterPro" id="IPR004090">
    <property type="entry name" value="Chemotax_Me-accpt_rcpt"/>
</dbReference>
<feature type="domain" description="Methyl-accepting transducer" evidence="8">
    <location>
        <begin position="271"/>
        <end position="500"/>
    </location>
</feature>
<dbReference type="GO" id="GO:0006935">
    <property type="term" value="P:chemotaxis"/>
    <property type="evidence" value="ECO:0007669"/>
    <property type="project" value="InterPro"/>
</dbReference>
<dbReference type="Pfam" id="PF00672">
    <property type="entry name" value="HAMP"/>
    <property type="match status" value="1"/>
</dbReference>
<evidence type="ECO:0000256" key="6">
    <source>
        <dbReference type="SAM" id="MobiDB-lite"/>
    </source>
</evidence>
<feature type="transmembrane region" description="Helical" evidence="7">
    <location>
        <begin position="193"/>
        <end position="212"/>
    </location>
</feature>
<dbReference type="PRINTS" id="PR00260">
    <property type="entry name" value="CHEMTRNSDUCR"/>
</dbReference>
<keyword evidence="4" id="KW-0807">Transducer</keyword>
<dbReference type="GO" id="GO:0005886">
    <property type="term" value="C:plasma membrane"/>
    <property type="evidence" value="ECO:0007669"/>
    <property type="project" value="TreeGrafter"/>
</dbReference>
<keyword evidence="7" id="KW-0812">Transmembrane</keyword>
<feature type="coiled-coil region" evidence="5">
    <location>
        <begin position="471"/>
        <end position="509"/>
    </location>
</feature>
<evidence type="ECO:0000256" key="3">
    <source>
        <dbReference type="ARBA" id="ARBA00029447"/>
    </source>
</evidence>
<evidence type="ECO:0000256" key="4">
    <source>
        <dbReference type="PROSITE-ProRule" id="PRU00284"/>
    </source>
</evidence>
<dbReference type="PANTHER" id="PTHR43531">
    <property type="entry name" value="PROTEIN ICFG"/>
    <property type="match status" value="1"/>
</dbReference>
<name>A0A7L9U0E9_9BURK</name>
<dbReference type="EMBL" id="CP062941">
    <property type="protein sequence ID" value="QOL47742.1"/>
    <property type="molecule type" value="Genomic_DNA"/>
</dbReference>
<dbReference type="Proteomes" id="UP000593875">
    <property type="component" value="Chromosome"/>
</dbReference>
<keyword evidence="11" id="KW-1185">Reference proteome</keyword>
<dbReference type="Pfam" id="PF00015">
    <property type="entry name" value="MCPsignal"/>
    <property type="match status" value="1"/>
</dbReference>
<gene>
    <name evidence="10" type="ORF">LPB04_11915</name>
</gene>
<evidence type="ECO:0000259" key="8">
    <source>
        <dbReference type="PROSITE" id="PS50111"/>
    </source>
</evidence>
<dbReference type="CDD" id="cd11386">
    <property type="entry name" value="MCP_signal"/>
    <property type="match status" value="1"/>
</dbReference>
<dbReference type="SMART" id="SM00304">
    <property type="entry name" value="HAMP"/>
    <property type="match status" value="1"/>
</dbReference>
<dbReference type="InterPro" id="IPR024478">
    <property type="entry name" value="HlyB_4HB_MCP"/>
</dbReference>
<evidence type="ECO:0000313" key="10">
    <source>
        <dbReference type="EMBL" id="QOL47742.1"/>
    </source>
</evidence>
<feature type="domain" description="HAMP" evidence="9">
    <location>
        <begin position="214"/>
        <end position="266"/>
    </location>
</feature>
<dbReference type="InterPro" id="IPR051310">
    <property type="entry name" value="MCP_chemotaxis"/>
</dbReference>
<accession>A0A7L9U0E9</accession>
<dbReference type="InterPro" id="IPR003660">
    <property type="entry name" value="HAMP_dom"/>
</dbReference>
<evidence type="ECO:0000256" key="5">
    <source>
        <dbReference type="SAM" id="Coils"/>
    </source>
</evidence>
<dbReference type="SUPFAM" id="SSF58104">
    <property type="entry name" value="Methyl-accepting chemotaxis protein (MCP) signaling domain"/>
    <property type="match status" value="1"/>
</dbReference>
<dbReference type="CDD" id="cd19411">
    <property type="entry name" value="MCP2201-like_sensor"/>
    <property type="match status" value="1"/>
</dbReference>
<comment type="subcellular location">
    <subcellularLocation>
        <location evidence="1">Membrane</location>
    </subcellularLocation>
</comment>
<keyword evidence="7" id="KW-0472">Membrane</keyword>
<dbReference type="GO" id="GO:0007165">
    <property type="term" value="P:signal transduction"/>
    <property type="evidence" value="ECO:0007669"/>
    <property type="project" value="UniProtKB-KW"/>
</dbReference>
<reference evidence="10 11" key="1">
    <citation type="submission" date="2020-10" db="EMBL/GenBank/DDBJ databases">
        <title>Genome sequencing of Massilia sp. LPB0304.</title>
        <authorList>
            <person name="Kim J."/>
        </authorList>
    </citation>
    <scope>NUCLEOTIDE SEQUENCE [LARGE SCALE GENOMIC DNA]</scope>
    <source>
        <strain evidence="10 11">LPB0304</strain>
    </source>
</reference>
<keyword evidence="2" id="KW-0488">Methylation</keyword>
<dbReference type="GO" id="GO:0004888">
    <property type="term" value="F:transmembrane signaling receptor activity"/>
    <property type="evidence" value="ECO:0007669"/>
    <property type="project" value="InterPro"/>
</dbReference>
<evidence type="ECO:0000256" key="1">
    <source>
        <dbReference type="ARBA" id="ARBA00004370"/>
    </source>
</evidence>
<sequence length="547" mass="57352">MNHFFNNMRIGTRLTLAFALILILATIATASALFAARAGAQATEEMMAVPLTKERLVSSWNTMTYSAIARTSLIARSTDTTLSTVFAKTIADSVTTSTELIKQIEPLLTSEEEKAKLATVKSLRAKYQALKVQVMDAKKAGDAAAAERLYTEGFDPAAQAYSAALQDLLALQRQTIDRMTVAIRADFEHRARLSLLLNGLMLVLGALAAVAITRSITRPLKDAVRVAEAVAGGDLSGEFDSRRRDEVGDLMGALHTMNDGLAKVVSEVQHGTRAIAGASTEIASGNLDLSARTEQQAGALEETASSMEELTSTVRQNAESATQANRLAQDASTVAVRGGQIVGQVVDTMGAIDTASRKIVDIIGVIDGIAFQTNILALNAAVEAARAGEQGRGFAVVASEVRNLAQRSATAAKEIKGLIGDSVAQVNTGTSLVQQAGATIGEVVASVARVTAIMAEITAASREQSIGIDQVNEAILQMDQTTQQNAALVEEAAAAAASMQDQSAHLEQLVSHFRLAAQPAQQGARHSGTQPAPRGRQALAHASAATA</sequence>
<evidence type="ECO:0000259" key="9">
    <source>
        <dbReference type="PROSITE" id="PS50885"/>
    </source>
</evidence>
<organism evidence="10 11">
    <name type="scientific">Massilia litorea</name>
    <dbReference type="NCBI Taxonomy" id="2769491"/>
    <lineage>
        <taxon>Bacteria</taxon>
        <taxon>Pseudomonadati</taxon>
        <taxon>Pseudomonadota</taxon>
        <taxon>Betaproteobacteria</taxon>
        <taxon>Burkholderiales</taxon>
        <taxon>Oxalobacteraceae</taxon>
        <taxon>Telluria group</taxon>
        <taxon>Massilia</taxon>
    </lineage>
</organism>
<dbReference type="PROSITE" id="PS50111">
    <property type="entry name" value="CHEMOTAXIS_TRANSDUC_2"/>
    <property type="match status" value="1"/>
</dbReference>
<dbReference type="SMART" id="SM00283">
    <property type="entry name" value="MA"/>
    <property type="match status" value="1"/>
</dbReference>
<dbReference type="Pfam" id="PF12729">
    <property type="entry name" value="4HB_MCP_1"/>
    <property type="match status" value="1"/>
</dbReference>
<dbReference type="AlphaFoldDB" id="A0A7L9U0E9"/>
<keyword evidence="7" id="KW-1133">Transmembrane helix</keyword>
<evidence type="ECO:0000256" key="2">
    <source>
        <dbReference type="ARBA" id="ARBA00022481"/>
    </source>
</evidence>
<dbReference type="PROSITE" id="PS50885">
    <property type="entry name" value="HAMP"/>
    <property type="match status" value="1"/>
</dbReference>
<keyword evidence="5" id="KW-0175">Coiled coil</keyword>
<protein>
    <submittedName>
        <fullName evidence="10">MCP four helix bundle domain-containing protein</fullName>
    </submittedName>
</protein>
<dbReference type="InterPro" id="IPR047347">
    <property type="entry name" value="YvaQ-like_sensor"/>
</dbReference>